<keyword evidence="5" id="KW-1185">Reference proteome</keyword>
<feature type="domain" description="Histidine kinase/HSP90-like ATPase" evidence="2">
    <location>
        <begin position="257"/>
        <end position="352"/>
    </location>
</feature>
<dbReference type="SUPFAM" id="SSF55874">
    <property type="entry name" value="ATPase domain of HSP90 chaperone/DNA topoisomerase II/histidine kinase"/>
    <property type="match status" value="1"/>
</dbReference>
<dbReference type="Pfam" id="PF06580">
    <property type="entry name" value="His_kinase"/>
    <property type="match status" value="1"/>
</dbReference>
<keyword evidence="1" id="KW-0472">Membrane</keyword>
<keyword evidence="4" id="KW-0418">Kinase</keyword>
<accession>A0A939DLK9</accession>
<evidence type="ECO:0000256" key="1">
    <source>
        <dbReference type="SAM" id="Phobius"/>
    </source>
</evidence>
<feature type="transmembrane region" description="Helical" evidence="1">
    <location>
        <begin position="114"/>
        <end position="136"/>
    </location>
</feature>
<reference evidence="4" key="1">
    <citation type="submission" date="2021-03" db="EMBL/GenBank/DDBJ databases">
        <title>novel species isolated from a fishpond in China.</title>
        <authorList>
            <person name="Lu H."/>
            <person name="Cai Z."/>
        </authorList>
    </citation>
    <scope>NUCLEOTIDE SEQUENCE</scope>
    <source>
        <strain evidence="4">JCM 30855</strain>
    </source>
</reference>
<dbReference type="PANTHER" id="PTHR34220:SF7">
    <property type="entry name" value="SENSOR HISTIDINE KINASE YPDA"/>
    <property type="match status" value="1"/>
</dbReference>
<keyword evidence="4" id="KW-0808">Transferase</keyword>
<evidence type="ECO:0000259" key="2">
    <source>
        <dbReference type="Pfam" id="PF02518"/>
    </source>
</evidence>
<dbReference type="GO" id="GO:0000155">
    <property type="term" value="F:phosphorelay sensor kinase activity"/>
    <property type="evidence" value="ECO:0007669"/>
    <property type="project" value="InterPro"/>
</dbReference>
<proteinExistence type="predicted"/>
<protein>
    <submittedName>
        <fullName evidence="4">Histidine kinase</fullName>
    </submittedName>
</protein>
<comment type="caution">
    <text evidence="4">The sequence shown here is derived from an EMBL/GenBank/DDBJ whole genome shotgun (WGS) entry which is preliminary data.</text>
</comment>
<keyword evidence="1" id="KW-1133">Transmembrane helix</keyword>
<dbReference type="InterPro" id="IPR050640">
    <property type="entry name" value="Bact_2-comp_sensor_kinase"/>
</dbReference>
<name>A0A939DLK9_9ALTE</name>
<evidence type="ECO:0000259" key="3">
    <source>
        <dbReference type="Pfam" id="PF06580"/>
    </source>
</evidence>
<keyword evidence="1" id="KW-0812">Transmembrane</keyword>
<dbReference type="InterPro" id="IPR036890">
    <property type="entry name" value="HATPase_C_sf"/>
</dbReference>
<dbReference type="AlphaFoldDB" id="A0A939DLK9"/>
<organism evidence="4 5">
    <name type="scientific">Bowmanella dokdonensis</name>
    <dbReference type="NCBI Taxonomy" id="751969"/>
    <lineage>
        <taxon>Bacteria</taxon>
        <taxon>Pseudomonadati</taxon>
        <taxon>Pseudomonadota</taxon>
        <taxon>Gammaproteobacteria</taxon>
        <taxon>Alteromonadales</taxon>
        <taxon>Alteromonadaceae</taxon>
        <taxon>Bowmanella</taxon>
    </lineage>
</organism>
<feature type="transmembrane region" description="Helical" evidence="1">
    <location>
        <begin position="15"/>
        <end position="36"/>
    </location>
</feature>
<gene>
    <name evidence="4" type="ORF">J0A66_04755</name>
</gene>
<evidence type="ECO:0000313" key="4">
    <source>
        <dbReference type="EMBL" id="MBN7824532.1"/>
    </source>
</evidence>
<dbReference type="Pfam" id="PF02518">
    <property type="entry name" value="HATPase_c"/>
    <property type="match status" value="1"/>
</dbReference>
<dbReference type="Gene3D" id="3.30.565.10">
    <property type="entry name" value="Histidine kinase-like ATPase, C-terminal domain"/>
    <property type="match status" value="1"/>
</dbReference>
<dbReference type="PANTHER" id="PTHR34220">
    <property type="entry name" value="SENSOR HISTIDINE KINASE YPDA"/>
    <property type="match status" value="1"/>
</dbReference>
<feature type="transmembrane region" description="Helical" evidence="1">
    <location>
        <begin position="42"/>
        <end position="61"/>
    </location>
</feature>
<dbReference type="InterPro" id="IPR010559">
    <property type="entry name" value="Sig_transdc_His_kin_internal"/>
</dbReference>
<evidence type="ECO:0000313" key="5">
    <source>
        <dbReference type="Proteomes" id="UP000664654"/>
    </source>
</evidence>
<sequence length="361" mass="41910">MIHWQKLFEDKERQFWLLHTCGWIGFALVYYLGSFLHDMRNIWLFVILLNAYAGWLITIPLRYLFRYLWKLEPWLMVLLALASSYVVGALWAVVKNINYWEIYKHGYRPDEWLYYFSNSVDSFSVIVCWSGLYFGIKYYQLLQQEKQNALKASTMAHQAHLKMLRYQLNPHFLFNTLNAISTLVLIKENETANAMVSRLSDFLRYSLDKDPIKRVPLEQEIQAIDLYLDIEKVRFEDRLTVIWDVAPDSRQALVPSLILQPLIENAIKYAIARTEEGGTISIHAKFFGQDLLIEVADNGPGANIVDGQLQRHGGVGLPNIRERLQSLYGNNFSFVIAHNKPSGVKISIRIPYQVGQDANQD</sequence>
<feature type="transmembrane region" description="Helical" evidence="1">
    <location>
        <begin position="73"/>
        <end position="94"/>
    </location>
</feature>
<dbReference type="Proteomes" id="UP000664654">
    <property type="component" value="Unassembled WGS sequence"/>
</dbReference>
<dbReference type="GO" id="GO:0016020">
    <property type="term" value="C:membrane"/>
    <property type="evidence" value="ECO:0007669"/>
    <property type="project" value="InterPro"/>
</dbReference>
<dbReference type="InterPro" id="IPR003594">
    <property type="entry name" value="HATPase_dom"/>
</dbReference>
<feature type="domain" description="Signal transduction histidine kinase internal region" evidence="3">
    <location>
        <begin position="159"/>
        <end position="239"/>
    </location>
</feature>
<dbReference type="EMBL" id="JAFKCV010000002">
    <property type="protein sequence ID" value="MBN7824532.1"/>
    <property type="molecule type" value="Genomic_DNA"/>
</dbReference>